<evidence type="ECO:0000313" key="9">
    <source>
        <dbReference type="Proteomes" id="UP000291116"/>
    </source>
</evidence>
<keyword evidence="3 6" id="KW-0813">Transport</keyword>
<dbReference type="AlphaFoldDB" id="A0A448ZQI3"/>
<dbReference type="FunFam" id="1.10.10.10:FF:000416">
    <property type="entry name" value="Vacuolar protein-sorting-associated protein 36"/>
    <property type="match status" value="1"/>
</dbReference>
<evidence type="ECO:0000256" key="4">
    <source>
        <dbReference type="ARBA" id="ARBA00022490"/>
    </source>
</evidence>
<dbReference type="OrthoDB" id="271448at2759"/>
<dbReference type="GO" id="GO:0000814">
    <property type="term" value="C:ESCRT II complex"/>
    <property type="evidence" value="ECO:0007669"/>
    <property type="project" value="UniProtKB-UniRule"/>
</dbReference>
<comment type="subcellular location">
    <subcellularLocation>
        <location evidence="6">Cytoplasm</location>
    </subcellularLocation>
    <subcellularLocation>
        <location evidence="6">Endosome</location>
    </subcellularLocation>
</comment>
<dbReference type="Gene3D" id="1.10.10.10">
    <property type="entry name" value="Winged helix-like DNA-binding domain superfamily/Winged helix DNA-binding domain"/>
    <property type="match status" value="2"/>
</dbReference>
<evidence type="ECO:0000256" key="5">
    <source>
        <dbReference type="ARBA" id="ARBA00022927"/>
    </source>
</evidence>
<keyword evidence="5 6" id="KW-0653">Protein transport</keyword>
<dbReference type="GO" id="GO:0043130">
    <property type="term" value="F:ubiquitin binding"/>
    <property type="evidence" value="ECO:0007669"/>
    <property type="project" value="UniProtKB-UniRule"/>
</dbReference>
<reference evidence="8 9" key="1">
    <citation type="submission" date="2019-01" db="EMBL/GenBank/DDBJ databases">
        <authorList>
            <person name="Ferrante I. M."/>
        </authorList>
    </citation>
    <scope>NUCLEOTIDE SEQUENCE [LARGE SCALE GENOMIC DNA]</scope>
    <source>
        <strain evidence="8 9">B856</strain>
    </source>
</reference>
<dbReference type="PANTHER" id="PTHR13128">
    <property type="entry name" value="VACUOLAR PROTEIN-SORTING-ASSOCIATED PROTEIN 36"/>
    <property type="match status" value="1"/>
</dbReference>
<dbReference type="InterPro" id="IPR037855">
    <property type="entry name" value="Vps36"/>
</dbReference>
<evidence type="ECO:0000256" key="3">
    <source>
        <dbReference type="ARBA" id="ARBA00022448"/>
    </source>
</evidence>
<comment type="subunit">
    <text evidence="6">Component of the endosomal sorting complex required for transport II (ESCRT-II).</text>
</comment>
<evidence type="ECO:0000256" key="7">
    <source>
        <dbReference type="SAM" id="MobiDB-lite"/>
    </source>
</evidence>
<dbReference type="InterPro" id="IPR036390">
    <property type="entry name" value="WH_DNA-bd_sf"/>
</dbReference>
<dbReference type="PANTHER" id="PTHR13128:SF12">
    <property type="entry name" value="VACUOLAR PROTEIN-SORTING-ASSOCIATED PROTEIN 36"/>
    <property type="match status" value="1"/>
</dbReference>
<comment type="function">
    <text evidence="6">Component of the ESCRT-II complex (endosomal sorting complex required for transport II), which is required for multivesicular body (MVB) formation and sorting of endosomal cargo proteins into MVBs.</text>
</comment>
<keyword evidence="9" id="KW-1185">Reference proteome</keyword>
<dbReference type="SUPFAM" id="SSF46785">
    <property type="entry name" value="Winged helix' DNA-binding domain"/>
    <property type="match status" value="1"/>
</dbReference>
<comment type="similarity">
    <text evidence="1 6">Belongs to the VPS36 family.</text>
</comment>
<accession>A0A448ZQI3</accession>
<dbReference type="Pfam" id="PF04157">
    <property type="entry name" value="EAP30"/>
    <property type="match status" value="1"/>
</dbReference>
<dbReference type="GO" id="GO:0043328">
    <property type="term" value="P:protein transport to vacuole involved in ubiquitin-dependent protein catabolic process via the multivesicular body sorting pathway"/>
    <property type="evidence" value="ECO:0007669"/>
    <property type="project" value="UniProtKB-UniRule"/>
</dbReference>
<dbReference type="GO" id="GO:0031902">
    <property type="term" value="C:late endosome membrane"/>
    <property type="evidence" value="ECO:0007669"/>
    <property type="project" value="UniProtKB-UniRule"/>
</dbReference>
<evidence type="ECO:0000313" key="8">
    <source>
        <dbReference type="EMBL" id="VEU44311.1"/>
    </source>
</evidence>
<name>A0A448ZQI3_9STRA</name>
<dbReference type="EMBL" id="CAACVS010000637">
    <property type="protein sequence ID" value="VEU44311.1"/>
    <property type="molecule type" value="Genomic_DNA"/>
</dbReference>
<evidence type="ECO:0000256" key="1">
    <source>
        <dbReference type="ARBA" id="ARBA00009697"/>
    </source>
</evidence>
<dbReference type="InterPro" id="IPR040608">
    <property type="entry name" value="Snf8/Vps36"/>
</dbReference>
<feature type="region of interest" description="Disordered" evidence="7">
    <location>
        <begin position="41"/>
        <end position="60"/>
    </location>
</feature>
<organism evidence="8 9">
    <name type="scientific">Pseudo-nitzschia multistriata</name>
    <dbReference type="NCBI Taxonomy" id="183589"/>
    <lineage>
        <taxon>Eukaryota</taxon>
        <taxon>Sar</taxon>
        <taxon>Stramenopiles</taxon>
        <taxon>Ochrophyta</taxon>
        <taxon>Bacillariophyta</taxon>
        <taxon>Bacillariophyceae</taxon>
        <taxon>Bacillariophycidae</taxon>
        <taxon>Bacillariales</taxon>
        <taxon>Bacillariaceae</taxon>
        <taxon>Pseudo-nitzschia</taxon>
    </lineage>
</organism>
<dbReference type="Proteomes" id="UP000291116">
    <property type="component" value="Unassembled WGS sequence"/>
</dbReference>
<gene>
    <name evidence="8" type="ORF">PSNMU_V1.4_AUG-EV-PASAV3_0114080</name>
</gene>
<evidence type="ECO:0000256" key="6">
    <source>
        <dbReference type="RuleBase" id="RU367095"/>
    </source>
</evidence>
<protein>
    <recommendedName>
        <fullName evidence="2 6">Vacuolar protein-sorting-associated protein 36</fullName>
    </recommendedName>
    <alternativeName>
        <fullName evidence="6">ESCRT-II complex subunit VPS36</fullName>
    </alternativeName>
</protein>
<proteinExistence type="inferred from homology"/>
<dbReference type="InterPro" id="IPR036388">
    <property type="entry name" value="WH-like_DNA-bd_sf"/>
</dbReference>
<dbReference type="GO" id="GO:0032266">
    <property type="term" value="F:phosphatidylinositol-3-phosphate binding"/>
    <property type="evidence" value="ECO:0007669"/>
    <property type="project" value="UniProtKB-UniRule"/>
</dbReference>
<evidence type="ECO:0000256" key="2">
    <source>
        <dbReference type="ARBA" id="ARBA00017953"/>
    </source>
</evidence>
<keyword evidence="6" id="KW-0967">Endosome</keyword>
<keyword evidence="4 6" id="KW-0963">Cytoplasm</keyword>
<sequence length="460" mass="51418">MEDWSPFYCLPRAELTPSGLLQLDTTDHEVLLLRRSGVEFRHEGPTPMAPRPRGLPPSERWKNTTPFEMVLTITTHRFVLLYKHDRDNDESQGTGRNNNSDIDARLVHLSNVRKVEASGGPSLMSPNSSYKIVLTTKTYDTLVLVFRNSIMGGNSSRSDRDQSLRELTKALERKRWEVASRLEQKKALEASRFSSSTLGTSGHKVGLDRILAKNKARHQENAKLAEEALSGDSEHLLTEAAELLKVIQKYTVLVQKFEGSNSNSDDEEAAIKLKGLLSDMGMTSALSQSKMAGTGPKRYRSGAEEQRLNDYHELTARQVADFLVPRLRKSGKGMMSLTDVYCLFNRARGTNLLSPEDLRDSCALLNEGLNVGLSQRTFPSGIVVLQLDELALSATNYEARRRFIDLCADGKTALEASHSLQLSPLLAAEQLEEAERLGWLCRDATLSTVRFYPNKFVITF</sequence>